<comment type="caution">
    <text evidence="2">The sequence shown here is derived from an EMBL/GenBank/DDBJ whole genome shotgun (WGS) entry which is preliminary data.</text>
</comment>
<name>A0A2G5TJT5_9PELO</name>
<reference evidence="3" key="1">
    <citation type="submission" date="2017-10" db="EMBL/GenBank/DDBJ databases">
        <title>Rapid genome shrinkage in a self-fertile nematode reveals novel sperm competition proteins.</title>
        <authorList>
            <person name="Yin D."/>
            <person name="Schwarz E.M."/>
            <person name="Thomas C.G."/>
            <person name="Felde R.L."/>
            <person name="Korf I.F."/>
            <person name="Cutter A.D."/>
            <person name="Schartner C.M."/>
            <person name="Ralston E.J."/>
            <person name="Meyer B.J."/>
            <person name="Haag E.S."/>
        </authorList>
    </citation>
    <scope>NUCLEOTIDE SEQUENCE [LARGE SCALE GENOMIC DNA]</scope>
    <source>
        <strain evidence="3">JU1422</strain>
    </source>
</reference>
<accession>A0A2G5TJT5</accession>
<evidence type="ECO:0000313" key="2">
    <source>
        <dbReference type="EMBL" id="PIC27550.1"/>
    </source>
</evidence>
<protein>
    <submittedName>
        <fullName evidence="2">Uncharacterized protein</fullName>
    </submittedName>
</protein>
<gene>
    <name evidence="2" type="primary">Cnig_chr_V.g19769</name>
    <name evidence="2" type="ORF">B9Z55_019769</name>
</gene>
<keyword evidence="3" id="KW-1185">Reference proteome</keyword>
<feature type="region of interest" description="Disordered" evidence="1">
    <location>
        <begin position="36"/>
        <end position="56"/>
    </location>
</feature>
<feature type="compositionally biased region" description="Pro residues" evidence="1">
    <location>
        <begin position="45"/>
        <end position="54"/>
    </location>
</feature>
<sequence>MSHQDMVWAFHGAHYDDTHHFKNHYDFPQTDITSPLTPNLSSPLTPHPFGPIPGIPTNQLYNRSPFPDFYAATTSTPMVQYNTGKKSAAGRKPKEEVGFRATDRFEEASFGIFVF</sequence>
<evidence type="ECO:0000256" key="1">
    <source>
        <dbReference type="SAM" id="MobiDB-lite"/>
    </source>
</evidence>
<evidence type="ECO:0000313" key="3">
    <source>
        <dbReference type="Proteomes" id="UP000230233"/>
    </source>
</evidence>
<dbReference type="Proteomes" id="UP000230233">
    <property type="component" value="Chromosome V"/>
</dbReference>
<dbReference type="STRING" id="1611254.A0A2G5TJT5"/>
<organism evidence="2 3">
    <name type="scientific">Caenorhabditis nigoni</name>
    <dbReference type="NCBI Taxonomy" id="1611254"/>
    <lineage>
        <taxon>Eukaryota</taxon>
        <taxon>Metazoa</taxon>
        <taxon>Ecdysozoa</taxon>
        <taxon>Nematoda</taxon>
        <taxon>Chromadorea</taxon>
        <taxon>Rhabditida</taxon>
        <taxon>Rhabditina</taxon>
        <taxon>Rhabditomorpha</taxon>
        <taxon>Rhabditoidea</taxon>
        <taxon>Rhabditidae</taxon>
        <taxon>Peloderinae</taxon>
        <taxon>Caenorhabditis</taxon>
    </lineage>
</organism>
<dbReference type="AlphaFoldDB" id="A0A2G5TJT5"/>
<proteinExistence type="predicted"/>
<dbReference type="EMBL" id="PDUG01000005">
    <property type="protein sequence ID" value="PIC27550.1"/>
    <property type="molecule type" value="Genomic_DNA"/>
</dbReference>